<dbReference type="Proteomes" id="UP001625389">
    <property type="component" value="Unassembled WGS sequence"/>
</dbReference>
<proteinExistence type="predicted"/>
<reference evidence="1 2" key="1">
    <citation type="submission" date="2024-08" db="EMBL/GenBank/DDBJ databases">
        <authorList>
            <person name="Arias E."/>
        </authorList>
    </citation>
    <scope>NUCLEOTIDE SEQUENCE [LARGE SCALE GENOMIC DNA]</scope>
    <source>
        <strain evidence="1 2">FAM 25317</strain>
    </source>
</reference>
<dbReference type="EMBL" id="JBGQPK010000035">
    <property type="protein sequence ID" value="MFL2029692.1"/>
    <property type="molecule type" value="Genomic_DNA"/>
</dbReference>
<protein>
    <submittedName>
        <fullName evidence="1">Uncharacterized protein</fullName>
    </submittedName>
</protein>
<dbReference type="RefSeq" id="WP_407137505.1">
    <property type="nucleotide sequence ID" value="NZ_JBGQPK010000035.1"/>
</dbReference>
<organism evidence="1 2">
    <name type="scientific">Loigolactobacillus zhaoyuanensis</name>
    <dbReference type="NCBI Taxonomy" id="2486017"/>
    <lineage>
        <taxon>Bacteria</taxon>
        <taxon>Bacillati</taxon>
        <taxon>Bacillota</taxon>
        <taxon>Bacilli</taxon>
        <taxon>Lactobacillales</taxon>
        <taxon>Lactobacillaceae</taxon>
        <taxon>Loigolactobacillus</taxon>
    </lineage>
</organism>
<evidence type="ECO:0000313" key="1">
    <source>
        <dbReference type="EMBL" id="MFL2029692.1"/>
    </source>
</evidence>
<comment type="caution">
    <text evidence="1">The sequence shown here is derived from an EMBL/GenBank/DDBJ whole genome shotgun (WGS) entry which is preliminary data.</text>
</comment>
<name>A0ABW8UD27_9LACO</name>
<evidence type="ECO:0000313" key="2">
    <source>
        <dbReference type="Proteomes" id="UP001625389"/>
    </source>
</evidence>
<gene>
    <name evidence="1" type="ORF">ACEN34_08690</name>
</gene>
<sequence>MQEKKPKLVRPKGIGADTIYYDLNQLDAVAARIDLVDHGRVRPTTIFIGHLPVEKQLAGKKYQTLIVDIDGSAVLCPQPTNLIIEELSALKTASLRFYQWLALALNLNQLPYFSGINSFIPSNSQIRHQPSWVGIHWYASMRTFEKSTLVTFLQPQQRQKVVIRLEMSAARLTEQLTTVHTLIVNTNHILTDFVKDETPYNTLITSVPPNIPESSSLQLPQIKPAQLIDFILKNHDYDICCIAENFLQEQEEFDISSAIEAAKYGSRPPRALTYGRKLLEQKQNSQRPSK</sequence>
<accession>A0ABW8UD27</accession>
<keyword evidence="2" id="KW-1185">Reference proteome</keyword>